<dbReference type="EMBL" id="VSSQ01077227">
    <property type="protein sequence ID" value="MPN27370.1"/>
    <property type="molecule type" value="Genomic_DNA"/>
</dbReference>
<dbReference type="AlphaFoldDB" id="A0A645GMG9"/>
<protein>
    <recommendedName>
        <fullName evidence="1">N-acetyltransferase domain-containing protein</fullName>
    </recommendedName>
</protein>
<dbReference type="GO" id="GO:0005739">
    <property type="term" value="C:mitochondrion"/>
    <property type="evidence" value="ECO:0007669"/>
    <property type="project" value="InterPro"/>
</dbReference>
<dbReference type="PROSITE" id="PS51186">
    <property type="entry name" value="GNAT"/>
    <property type="match status" value="1"/>
</dbReference>
<dbReference type="InterPro" id="IPR013653">
    <property type="entry name" value="GCN5-like_dom"/>
</dbReference>
<dbReference type="PANTHER" id="PTHR15298">
    <property type="entry name" value="L-COA N-ACYLTRANSFERASE-RELATED"/>
    <property type="match status" value="1"/>
</dbReference>
<dbReference type="Pfam" id="PF08445">
    <property type="entry name" value="FR47"/>
    <property type="match status" value="1"/>
</dbReference>
<evidence type="ECO:0000313" key="2">
    <source>
        <dbReference type="EMBL" id="MPN27370.1"/>
    </source>
</evidence>
<dbReference type="InterPro" id="IPR016181">
    <property type="entry name" value="Acyl_CoA_acyltransferase"/>
</dbReference>
<comment type="caution">
    <text evidence="2">The sequence shown here is derived from an EMBL/GenBank/DDBJ whole genome shotgun (WGS) entry which is preliminary data.</text>
</comment>
<sequence length="86" mass="9650">MIGAELNGQLAGFMGRHSEGAMGMLEILPAFRRRSLGSELEKAYINRLLDASITPYCHVVETNEASLKLQKKLGLVFSEEKVHWFN</sequence>
<dbReference type="GO" id="GO:0047961">
    <property type="term" value="F:glycine N-acyltransferase activity"/>
    <property type="evidence" value="ECO:0007669"/>
    <property type="project" value="InterPro"/>
</dbReference>
<accession>A0A645GMG9</accession>
<organism evidence="2">
    <name type="scientific">bioreactor metagenome</name>
    <dbReference type="NCBI Taxonomy" id="1076179"/>
    <lineage>
        <taxon>unclassified sequences</taxon>
        <taxon>metagenomes</taxon>
        <taxon>ecological metagenomes</taxon>
    </lineage>
</organism>
<gene>
    <name evidence="2" type="ORF">SDC9_174801</name>
</gene>
<dbReference type="PANTHER" id="PTHR15298:SF1">
    <property type="entry name" value="GLYCINE N-ACYLTRANSFERASE-LIKE PROTEIN"/>
    <property type="match status" value="1"/>
</dbReference>
<feature type="domain" description="N-acetyltransferase" evidence="1">
    <location>
        <begin position="1"/>
        <end position="86"/>
    </location>
</feature>
<name>A0A645GMG9_9ZZZZ</name>
<proteinExistence type="predicted"/>
<dbReference type="SUPFAM" id="SSF55729">
    <property type="entry name" value="Acyl-CoA N-acyltransferases (Nat)"/>
    <property type="match status" value="1"/>
</dbReference>
<dbReference type="InterPro" id="IPR010313">
    <property type="entry name" value="Glycine_N-acyltransferase"/>
</dbReference>
<dbReference type="Gene3D" id="3.40.630.30">
    <property type="match status" value="1"/>
</dbReference>
<dbReference type="InterPro" id="IPR000182">
    <property type="entry name" value="GNAT_dom"/>
</dbReference>
<evidence type="ECO:0000259" key="1">
    <source>
        <dbReference type="PROSITE" id="PS51186"/>
    </source>
</evidence>
<reference evidence="2" key="1">
    <citation type="submission" date="2019-08" db="EMBL/GenBank/DDBJ databases">
        <authorList>
            <person name="Kucharzyk K."/>
            <person name="Murdoch R.W."/>
            <person name="Higgins S."/>
            <person name="Loffler F."/>
        </authorList>
    </citation>
    <scope>NUCLEOTIDE SEQUENCE</scope>
</reference>